<keyword evidence="1" id="KW-0472">Membrane</keyword>
<dbReference type="Proteomes" id="UP000501926">
    <property type="component" value="Chromosome"/>
</dbReference>
<dbReference type="EMBL" id="CP049055">
    <property type="protein sequence ID" value="QII10449.1"/>
    <property type="molecule type" value="Genomic_DNA"/>
</dbReference>
<dbReference type="AlphaFoldDB" id="Q1PYN6"/>
<sequence>MIIILMFRHFQLAIGKFVMNFLICAICGSLSNLVFFISRLFGSGYASLGISIIFS</sequence>
<reference evidence="2" key="2">
    <citation type="submission" date="2006-01" db="EMBL/GenBank/DDBJ databases">
        <authorList>
            <person name="Genoscope"/>
        </authorList>
    </citation>
    <scope>NUCLEOTIDE SEQUENCE</scope>
</reference>
<evidence type="ECO:0000256" key="1">
    <source>
        <dbReference type="SAM" id="Phobius"/>
    </source>
</evidence>
<evidence type="ECO:0000313" key="4">
    <source>
        <dbReference type="Proteomes" id="UP000501926"/>
    </source>
</evidence>
<evidence type="ECO:0000313" key="2">
    <source>
        <dbReference type="EMBL" id="CAJ72191.1"/>
    </source>
</evidence>
<protein>
    <submittedName>
        <fullName evidence="2">Uncharacterized protein</fullName>
    </submittedName>
</protein>
<keyword evidence="1" id="KW-1133">Transmembrane helix</keyword>
<accession>Q1PYN6</accession>
<feature type="transmembrane region" description="Helical" evidence="1">
    <location>
        <begin position="21"/>
        <end position="41"/>
    </location>
</feature>
<gene>
    <name evidence="3" type="ORF">KsCSTR_10700</name>
    <name evidence="2" type="ORF">kustd1446</name>
</gene>
<organism evidence="2">
    <name type="scientific">Kuenenia stuttgartiensis</name>
    <dbReference type="NCBI Taxonomy" id="174633"/>
    <lineage>
        <taxon>Bacteria</taxon>
        <taxon>Pseudomonadati</taxon>
        <taxon>Planctomycetota</taxon>
        <taxon>Candidatus Brocadiia</taxon>
        <taxon>Candidatus Brocadiales</taxon>
        <taxon>Candidatus Brocadiaceae</taxon>
        <taxon>Candidatus Kuenenia</taxon>
    </lineage>
</organism>
<keyword evidence="1" id="KW-0812">Transmembrane</keyword>
<evidence type="ECO:0000313" key="3">
    <source>
        <dbReference type="EMBL" id="QII10449.1"/>
    </source>
</evidence>
<reference evidence="3 4" key="3">
    <citation type="submission" date="2020-02" db="EMBL/GenBank/DDBJ databases">
        <title>Newly sequenced genome of strain CSTR1 showed variability in Candidatus Kuenenia stuttgartiensis genomes.</title>
        <authorList>
            <person name="Ding C."/>
            <person name="Adrian L."/>
        </authorList>
    </citation>
    <scope>NUCLEOTIDE SEQUENCE [LARGE SCALE GENOMIC DNA]</scope>
    <source>
        <strain evidence="3 4">CSTR1</strain>
    </source>
</reference>
<proteinExistence type="predicted"/>
<reference evidence="2" key="1">
    <citation type="journal article" date="2006" name="Nature">
        <title>Deciphering the evolution and metabolism of an anammox bacterium from a community genome.</title>
        <authorList>
            <person name="Strous M."/>
            <person name="Pelletier E."/>
            <person name="Mangenot S."/>
            <person name="Rattei T."/>
            <person name="Lehner A."/>
            <person name="Taylor M.W."/>
            <person name="Horn M."/>
            <person name="Daims H."/>
            <person name="Bartol-Mavel D."/>
            <person name="Wincker P."/>
            <person name="Barbe V."/>
            <person name="Fonknechten N."/>
            <person name="Vallenet D."/>
            <person name="Segurens B."/>
            <person name="Schenowitz-Truong C."/>
            <person name="Medigue C."/>
            <person name="Collingro A."/>
            <person name="Snel B."/>
            <person name="Dutilh B.E."/>
            <person name="OpDenCamp H.J.M."/>
            <person name="vanDerDrift C."/>
            <person name="Cirpus I."/>
            <person name="vanDePas-Schoonen K.T."/>
            <person name="Harhangi H.R."/>
            <person name="vanNiftrik L."/>
            <person name="Schmid M."/>
            <person name="Keltjens J."/>
            <person name="vanDeVossenberg J."/>
            <person name="Kartal B."/>
            <person name="Meier H."/>
            <person name="Frishman D."/>
            <person name="Huynen M.A."/>
            <person name="Mewes H."/>
            <person name="Weissenbach J."/>
            <person name="Jetten M.S.M."/>
            <person name="Wagner M."/>
            <person name="LePaslier D."/>
        </authorList>
    </citation>
    <scope>NUCLEOTIDE SEQUENCE</scope>
</reference>
<dbReference type="EMBL" id="CT573072">
    <property type="protein sequence ID" value="CAJ72191.1"/>
    <property type="molecule type" value="Genomic_DNA"/>
</dbReference>
<name>Q1PYN6_KUEST</name>